<dbReference type="CDD" id="cd01673">
    <property type="entry name" value="dNK"/>
    <property type="match status" value="1"/>
</dbReference>
<reference evidence="11" key="2">
    <citation type="submission" date="2020-12" db="EMBL/GenBank/DDBJ databases">
        <title>New Spironucleus salmonicida genome in near-complete chromosomes.</title>
        <authorList>
            <person name="Xu F."/>
            <person name="Kurt Z."/>
            <person name="Jimenez-Gonzalez A."/>
            <person name="Astvaldsson A."/>
            <person name="Andersson J.O."/>
            <person name="Svard S.G."/>
        </authorList>
    </citation>
    <scope>NUCLEOTIDE SEQUENCE</scope>
    <source>
        <strain evidence="11">ATCC 50377</strain>
    </source>
</reference>
<evidence type="ECO:0000256" key="8">
    <source>
        <dbReference type="PIRSR" id="PIRSR000705-3"/>
    </source>
</evidence>
<dbReference type="GO" id="GO:0005524">
    <property type="term" value="F:ATP binding"/>
    <property type="evidence" value="ECO:0007669"/>
    <property type="project" value="UniProtKB-KW"/>
</dbReference>
<dbReference type="AlphaFoldDB" id="V6LE15"/>
<evidence type="ECO:0000256" key="7">
    <source>
        <dbReference type="PIRSR" id="PIRSR000705-2"/>
    </source>
</evidence>
<feature type="binding site" evidence="7">
    <location>
        <position position="57"/>
    </location>
    <ligand>
        <name>substrate</name>
    </ligand>
</feature>
<dbReference type="PIRSF" id="PIRSF000705">
    <property type="entry name" value="DNK"/>
    <property type="match status" value="1"/>
</dbReference>
<comment type="similarity">
    <text evidence="1">Belongs to the DCK/DGK family.</text>
</comment>
<dbReference type="InterPro" id="IPR027417">
    <property type="entry name" value="P-loop_NTPase"/>
</dbReference>
<feature type="binding site" evidence="7">
    <location>
        <position position="158"/>
    </location>
    <ligand>
        <name>substrate</name>
    </ligand>
</feature>
<dbReference type="Gene3D" id="3.40.50.300">
    <property type="entry name" value="P-loop containing nucleotide triphosphate hydrolases"/>
    <property type="match status" value="1"/>
</dbReference>
<dbReference type="PANTHER" id="PTHR10513:SF35">
    <property type="entry name" value="DEOXYADENOSINE KINASE"/>
    <property type="match status" value="1"/>
</dbReference>
<feature type="active site" description="Proton acceptor" evidence="6">
    <location>
        <position position="92"/>
    </location>
</feature>
<feature type="domain" description="Deoxynucleoside kinase" evidence="9">
    <location>
        <begin position="18"/>
        <end position="210"/>
    </location>
</feature>
<evidence type="ECO:0000256" key="2">
    <source>
        <dbReference type="ARBA" id="ARBA00022679"/>
    </source>
</evidence>
<feature type="binding site" evidence="8">
    <location>
        <begin position="21"/>
        <end position="29"/>
    </location>
    <ligand>
        <name>ATP</name>
        <dbReference type="ChEBI" id="CHEBI:30616"/>
    </ligand>
</feature>
<reference evidence="10 11" key="1">
    <citation type="journal article" date="2014" name="PLoS Genet.">
        <title>The Genome of Spironucleus salmonicida Highlights a Fish Pathogen Adapted to Fluctuating Environments.</title>
        <authorList>
            <person name="Xu F."/>
            <person name="Jerlstrom-Hultqvist J."/>
            <person name="Einarsson E."/>
            <person name="Astvaldsson A."/>
            <person name="Svard S.G."/>
            <person name="Andersson J.O."/>
        </authorList>
    </citation>
    <scope>NUCLEOTIDE SEQUENCE</scope>
    <source>
        <strain evidence="11">ATCC 50377</strain>
    </source>
</reference>
<evidence type="ECO:0000259" key="9">
    <source>
        <dbReference type="Pfam" id="PF01712"/>
    </source>
</evidence>
<feature type="binding site" evidence="8">
    <location>
        <begin position="149"/>
        <end position="153"/>
    </location>
    <ligand>
        <name>ATP</name>
        <dbReference type="ChEBI" id="CHEBI:30616"/>
    </ligand>
</feature>
<evidence type="ECO:0000256" key="5">
    <source>
        <dbReference type="ARBA" id="ARBA00022840"/>
    </source>
</evidence>
<name>V6LE15_9EUKA</name>
<gene>
    <name evidence="10" type="ORF">SS50377_17730</name>
    <name evidence="11" type="ORF">SS50377_25691</name>
</gene>
<keyword evidence="5 8" id="KW-0067">ATP-binding</keyword>
<dbReference type="GO" id="GO:0005737">
    <property type="term" value="C:cytoplasm"/>
    <property type="evidence" value="ECO:0007669"/>
    <property type="project" value="TreeGrafter"/>
</dbReference>
<keyword evidence="3 8" id="KW-0547">Nucleotide-binding</keyword>
<dbReference type="GO" id="GO:0019136">
    <property type="term" value="F:deoxynucleoside kinase activity"/>
    <property type="evidence" value="ECO:0007669"/>
    <property type="project" value="InterPro"/>
</dbReference>
<evidence type="ECO:0000256" key="4">
    <source>
        <dbReference type="ARBA" id="ARBA00022777"/>
    </source>
</evidence>
<keyword evidence="4 10" id="KW-0418">Kinase</keyword>
<feature type="binding site" evidence="7">
    <location>
        <position position="45"/>
    </location>
    <ligand>
        <name>substrate</name>
    </ligand>
</feature>
<dbReference type="EMBL" id="AUWU02000006">
    <property type="protein sequence ID" value="KAH0571505.1"/>
    <property type="molecule type" value="Genomic_DNA"/>
</dbReference>
<protein>
    <submittedName>
        <fullName evidence="10 11">Deoxynucleoside kinase family protein</fullName>
    </submittedName>
</protein>
<dbReference type="SUPFAM" id="SSF52540">
    <property type="entry name" value="P-loop containing nucleoside triphosphate hydrolases"/>
    <property type="match status" value="1"/>
</dbReference>
<feature type="binding site" evidence="7">
    <location>
        <position position="68"/>
    </location>
    <ligand>
        <name>substrate</name>
    </ligand>
</feature>
<dbReference type="OrthoDB" id="567086at2759"/>
<evidence type="ECO:0000313" key="10">
    <source>
        <dbReference type="EMBL" id="EST42707.1"/>
    </source>
</evidence>
<keyword evidence="12" id="KW-1185">Reference proteome</keyword>
<accession>V6LE15</accession>
<evidence type="ECO:0000256" key="6">
    <source>
        <dbReference type="PIRSR" id="PIRSR000705-1"/>
    </source>
</evidence>
<evidence type="ECO:0000256" key="3">
    <source>
        <dbReference type="ARBA" id="ARBA00022741"/>
    </source>
</evidence>
<dbReference type="FunFam" id="3.40.50.300:FF:000659">
    <property type="entry name" value="Deoxyguanosine kinase"/>
    <property type="match status" value="1"/>
</dbReference>
<evidence type="ECO:0000313" key="11">
    <source>
        <dbReference type="EMBL" id="KAH0571505.1"/>
    </source>
</evidence>
<sequence>MTQPANYDHIPTQNLFVSICGLIGAGKSTLATALGKHLNVPVYYEPVEENVYLEDFYTDMKKYGFAMQIYLFTKRFSQHQTIIWSGKSAVQDRSIYEDTIFAKVLMKQGNMTERDYGTYLEMFRQCSNFLKHPNLLIYLDVSPEEAVERIKSRSRNCESSIPIEYLQELYNEYQIFIDDISKRIPVIKVKWDKFHTADEVALNILNEYKKQKRIIEVDFSTNIEVDEKDGFGAWFF</sequence>
<dbReference type="Pfam" id="PF01712">
    <property type="entry name" value="dNK"/>
    <property type="match status" value="1"/>
</dbReference>
<organism evidence="10">
    <name type="scientific">Spironucleus salmonicida</name>
    <dbReference type="NCBI Taxonomy" id="348837"/>
    <lineage>
        <taxon>Eukaryota</taxon>
        <taxon>Metamonada</taxon>
        <taxon>Diplomonadida</taxon>
        <taxon>Hexamitidae</taxon>
        <taxon>Hexamitinae</taxon>
        <taxon>Spironucleus</taxon>
    </lineage>
</organism>
<dbReference type="PANTHER" id="PTHR10513">
    <property type="entry name" value="DEOXYNUCLEOSIDE KINASE"/>
    <property type="match status" value="1"/>
</dbReference>
<dbReference type="Proteomes" id="UP000018208">
    <property type="component" value="Unassembled WGS sequence"/>
</dbReference>
<feature type="binding site" evidence="7">
    <location>
        <position position="93"/>
    </location>
    <ligand>
        <name>substrate</name>
    </ligand>
</feature>
<dbReference type="EMBL" id="KI546157">
    <property type="protein sequence ID" value="EST42707.1"/>
    <property type="molecule type" value="Genomic_DNA"/>
</dbReference>
<proteinExistence type="inferred from homology"/>
<dbReference type="VEuPathDB" id="GiardiaDB:SS50377_25691"/>
<feature type="binding site" evidence="7">
    <location>
        <position position="98"/>
    </location>
    <ligand>
        <name>substrate</name>
    </ligand>
</feature>
<keyword evidence="2" id="KW-0808">Transferase</keyword>
<dbReference type="InterPro" id="IPR002624">
    <property type="entry name" value="DCK/DGK"/>
</dbReference>
<dbReference type="InterPro" id="IPR031314">
    <property type="entry name" value="DNK_dom"/>
</dbReference>
<dbReference type="InterPro" id="IPR050566">
    <property type="entry name" value="Deoxyribonucleoside_kinase"/>
</dbReference>
<evidence type="ECO:0000256" key="1">
    <source>
        <dbReference type="ARBA" id="ARBA00007420"/>
    </source>
</evidence>
<evidence type="ECO:0000313" key="12">
    <source>
        <dbReference type="Proteomes" id="UP000018208"/>
    </source>
</evidence>